<dbReference type="AlphaFoldDB" id="A0A0D0CC48"/>
<dbReference type="EMBL" id="KN834804">
    <property type="protein sequence ID" value="KIK55652.1"/>
    <property type="molecule type" value="Genomic_DNA"/>
</dbReference>
<sequence length="367" mass="43352">MSSPSERVSIDEPATHPFRKREELADYEVFWRDHYDWLKEKGYLLRARYRSGWVASWAGTNKFSILCEDSHYQPLFRYNMDAIRIADGKPVMLRRPDSPSVPDELKIGKLLLSNPTDPRNHCVPVHETLYLPESDEKGRNSIIVMPYLVEWDEADFKTVGEVVDFCCQIFEGLQYIHSLNIAHNDKKSTNIMMDWSPLYSDPPHFVRPYKKMDWSGPSKPHTRTTCPVKYYFIDWDLSMEYDRSRSPPPRIRQDMVATGNVIRNKFITGQQIILYSYPPRRNVEFLKDLIADMTHDDPTKRPTMDEVVRHFEEIRKGLSWWKLRSRISAKTVLILFHRLYSPIHRLIQLSYIVRRIPAIPDYTRNKG</sequence>
<accession>A0A0D0CC48</accession>
<feature type="domain" description="Protein kinase" evidence="1">
    <location>
        <begin position="52"/>
        <end position="313"/>
    </location>
</feature>
<evidence type="ECO:0000259" key="1">
    <source>
        <dbReference type="PROSITE" id="PS50011"/>
    </source>
</evidence>
<name>A0A0D0CC48_9AGAR</name>
<reference evidence="2 3" key="1">
    <citation type="submission" date="2014-04" db="EMBL/GenBank/DDBJ databases">
        <title>Evolutionary Origins and Diversification of the Mycorrhizal Mutualists.</title>
        <authorList>
            <consortium name="DOE Joint Genome Institute"/>
            <consortium name="Mycorrhizal Genomics Consortium"/>
            <person name="Kohler A."/>
            <person name="Kuo A."/>
            <person name="Nagy L.G."/>
            <person name="Floudas D."/>
            <person name="Copeland A."/>
            <person name="Barry K.W."/>
            <person name="Cichocki N."/>
            <person name="Veneault-Fourrey C."/>
            <person name="LaButti K."/>
            <person name="Lindquist E.A."/>
            <person name="Lipzen A."/>
            <person name="Lundell T."/>
            <person name="Morin E."/>
            <person name="Murat C."/>
            <person name="Riley R."/>
            <person name="Ohm R."/>
            <person name="Sun H."/>
            <person name="Tunlid A."/>
            <person name="Henrissat B."/>
            <person name="Grigoriev I.V."/>
            <person name="Hibbett D.S."/>
            <person name="Martin F."/>
        </authorList>
    </citation>
    <scope>NUCLEOTIDE SEQUENCE [LARGE SCALE GENOMIC DNA]</scope>
    <source>
        <strain evidence="2 3">FD-317 M1</strain>
    </source>
</reference>
<dbReference type="GO" id="GO:0005524">
    <property type="term" value="F:ATP binding"/>
    <property type="evidence" value="ECO:0007669"/>
    <property type="project" value="InterPro"/>
</dbReference>
<evidence type="ECO:0000313" key="2">
    <source>
        <dbReference type="EMBL" id="KIK55652.1"/>
    </source>
</evidence>
<evidence type="ECO:0000313" key="3">
    <source>
        <dbReference type="Proteomes" id="UP000053593"/>
    </source>
</evidence>
<dbReference type="Proteomes" id="UP000053593">
    <property type="component" value="Unassembled WGS sequence"/>
</dbReference>
<keyword evidence="3" id="KW-1185">Reference proteome</keyword>
<protein>
    <recommendedName>
        <fullName evidence="1">Protein kinase domain-containing protein</fullName>
    </recommendedName>
</protein>
<dbReference type="GO" id="GO:0004672">
    <property type="term" value="F:protein kinase activity"/>
    <property type="evidence" value="ECO:0007669"/>
    <property type="project" value="InterPro"/>
</dbReference>
<dbReference type="OrthoDB" id="5987198at2759"/>
<gene>
    <name evidence="2" type="ORF">GYMLUDRAFT_248470</name>
</gene>
<dbReference type="InterPro" id="IPR011009">
    <property type="entry name" value="Kinase-like_dom_sf"/>
</dbReference>
<dbReference type="Gene3D" id="1.10.510.10">
    <property type="entry name" value="Transferase(Phosphotransferase) domain 1"/>
    <property type="match status" value="2"/>
</dbReference>
<dbReference type="HOGENOM" id="CLU_044121_2_1_1"/>
<dbReference type="InterPro" id="IPR000719">
    <property type="entry name" value="Prot_kinase_dom"/>
</dbReference>
<proteinExistence type="predicted"/>
<organism evidence="2 3">
    <name type="scientific">Collybiopsis luxurians FD-317 M1</name>
    <dbReference type="NCBI Taxonomy" id="944289"/>
    <lineage>
        <taxon>Eukaryota</taxon>
        <taxon>Fungi</taxon>
        <taxon>Dikarya</taxon>
        <taxon>Basidiomycota</taxon>
        <taxon>Agaricomycotina</taxon>
        <taxon>Agaricomycetes</taxon>
        <taxon>Agaricomycetidae</taxon>
        <taxon>Agaricales</taxon>
        <taxon>Marasmiineae</taxon>
        <taxon>Omphalotaceae</taxon>
        <taxon>Collybiopsis</taxon>
        <taxon>Collybiopsis luxurians</taxon>
    </lineage>
</organism>
<dbReference type="PROSITE" id="PS50011">
    <property type="entry name" value="PROTEIN_KINASE_DOM"/>
    <property type="match status" value="1"/>
</dbReference>
<dbReference type="SUPFAM" id="SSF56112">
    <property type="entry name" value="Protein kinase-like (PK-like)"/>
    <property type="match status" value="1"/>
</dbReference>